<dbReference type="RefSeq" id="WP_093327364.1">
    <property type="nucleotide sequence ID" value="NZ_AP027363.1"/>
</dbReference>
<dbReference type="SUPFAM" id="SSF54001">
    <property type="entry name" value="Cysteine proteinases"/>
    <property type="match status" value="1"/>
</dbReference>
<feature type="domain" description="Transglutaminase-like" evidence="1">
    <location>
        <begin position="30"/>
        <end position="134"/>
    </location>
</feature>
<dbReference type="OrthoDB" id="5438043at2"/>
<dbReference type="EMBL" id="FOHK01000002">
    <property type="protein sequence ID" value="SES81508.1"/>
    <property type="molecule type" value="Genomic_DNA"/>
</dbReference>
<accession>A0A1H9ZJJ2</accession>
<protein>
    <submittedName>
        <fullName evidence="2">Transglutaminase-like superfamily protein</fullName>
    </submittedName>
</protein>
<name>A0A1H9ZJJ2_THASX</name>
<dbReference type="InterPro" id="IPR002931">
    <property type="entry name" value="Transglutaminase-like"/>
</dbReference>
<dbReference type="PANTHER" id="PTHR33490">
    <property type="entry name" value="BLR5614 PROTEIN-RELATED"/>
    <property type="match status" value="1"/>
</dbReference>
<reference evidence="2 3" key="1">
    <citation type="submission" date="2016-10" db="EMBL/GenBank/DDBJ databases">
        <authorList>
            <person name="de Groot N.N."/>
        </authorList>
    </citation>
    <scope>NUCLEOTIDE SEQUENCE [LARGE SCALE GENOMIC DNA]</scope>
    <source>
        <strain evidence="2 3">DSM 19706</strain>
    </source>
</reference>
<evidence type="ECO:0000313" key="2">
    <source>
        <dbReference type="EMBL" id="SES81508.1"/>
    </source>
</evidence>
<sequence length="246" mass="28040">MSANYLEKTQILDFDNHTIQSLIAERDWQALDDYNKIGAAYSFVKDEIQFGYNRSDDISASEVLADGYGQCNTKGNLLMALLRALGIQCRFHGFTIEQQLQKGAIPAYVFWLAPKYIIHSWVEVLFDGVWINLEGFILDQDYLSSVQAKFSQDKGSFCGYGIATTCLENPQTEWTGKNTYIQKEGIHDDFGLYNSPDEFYSEKGTNLSGVKRWLYQSVIRHLINMNVNRLRKASNQSRGKNAQPQS</sequence>
<organism evidence="2 3">
    <name type="scientific">Thalassotalea agarivorans</name>
    <name type="common">Thalassomonas agarivorans</name>
    <dbReference type="NCBI Taxonomy" id="349064"/>
    <lineage>
        <taxon>Bacteria</taxon>
        <taxon>Pseudomonadati</taxon>
        <taxon>Pseudomonadota</taxon>
        <taxon>Gammaproteobacteria</taxon>
        <taxon>Alteromonadales</taxon>
        <taxon>Colwelliaceae</taxon>
        <taxon>Thalassotalea</taxon>
    </lineage>
</organism>
<dbReference type="Gene3D" id="3.10.620.30">
    <property type="match status" value="1"/>
</dbReference>
<evidence type="ECO:0000259" key="1">
    <source>
        <dbReference type="Pfam" id="PF01841"/>
    </source>
</evidence>
<dbReference type="InterPro" id="IPR038765">
    <property type="entry name" value="Papain-like_cys_pep_sf"/>
</dbReference>
<dbReference type="AlphaFoldDB" id="A0A1H9ZJJ2"/>
<evidence type="ECO:0000313" key="3">
    <source>
        <dbReference type="Proteomes" id="UP000199308"/>
    </source>
</evidence>
<dbReference type="STRING" id="349064.SAMN05660429_00467"/>
<dbReference type="Proteomes" id="UP000199308">
    <property type="component" value="Unassembled WGS sequence"/>
</dbReference>
<dbReference type="Pfam" id="PF01841">
    <property type="entry name" value="Transglut_core"/>
    <property type="match status" value="1"/>
</dbReference>
<gene>
    <name evidence="2" type="ORF">SAMN05660429_00467</name>
</gene>
<keyword evidence="3" id="KW-1185">Reference proteome</keyword>
<proteinExistence type="predicted"/>